<evidence type="ECO:0000313" key="2">
    <source>
        <dbReference type="Proteomes" id="UP000182347"/>
    </source>
</evidence>
<gene>
    <name evidence="1" type="ORF">SAMN05216244_1430</name>
</gene>
<reference evidence="2" key="1">
    <citation type="submission" date="2016-10" db="EMBL/GenBank/DDBJ databases">
        <authorList>
            <person name="Varghese N."/>
            <person name="Submissions S."/>
        </authorList>
    </citation>
    <scope>NUCLEOTIDE SEQUENCE [LARGE SCALE GENOMIC DNA]</scope>
    <source>
        <strain evidence="2">CGMCC 1.6199</strain>
    </source>
</reference>
<proteinExistence type="predicted"/>
<dbReference type="EMBL" id="FNHF01000001">
    <property type="protein sequence ID" value="SDL98125.1"/>
    <property type="molecule type" value="Genomic_DNA"/>
</dbReference>
<sequence>MKVTIITVQDDMHKTKNHQHNKNMLMIFEEGAIMSQALHLFYHESAIFNFYLTLACMLQTLW</sequence>
<keyword evidence="2" id="KW-1185">Reference proteome</keyword>
<protein>
    <submittedName>
        <fullName evidence="1">Uncharacterized protein</fullName>
    </submittedName>
</protein>
<dbReference type="AlphaFoldDB" id="A0A1G9PJ10"/>
<name>A0A1G9PJ10_9BACI</name>
<organism evidence="1 2">
    <name type="scientific">Sediminibacillus halophilus</name>
    <dbReference type="NCBI Taxonomy" id="482461"/>
    <lineage>
        <taxon>Bacteria</taxon>
        <taxon>Bacillati</taxon>
        <taxon>Bacillota</taxon>
        <taxon>Bacilli</taxon>
        <taxon>Bacillales</taxon>
        <taxon>Bacillaceae</taxon>
        <taxon>Sediminibacillus</taxon>
    </lineage>
</organism>
<dbReference type="Proteomes" id="UP000182347">
    <property type="component" value="Unassembled WGS sequence"/>
</dbReference>
<accession>A0A1G9PJ10</accession>
<evidence type="ECO:0000313" key="1">
    <source>
        <dbReference type="EMBL" id="SDL98125.1"/>
    </source>
</evidence>